<keyword evidence="2" id="KW-1185">Reference proteome</keyword>
<protein>
    <submittedName>
        <fullName evidence="1">Uncharacterized protein</fullName>
    </submittedName>
</protein>
<dbReference type="Proteomes" id="UP000054150">
    <property type="component" value="Unassembled WGS sequence"/>
</dbReference>
<dbReference type="AlphaFoldDB" id="A0A091ST00"/>
<feature type="non-terminal residue" evidence="1">
    <location>
        <position position="1"/>
    </location>
</feature>
<dbReference type="EMBL" id="KK485221">
    <property type="protein sequence ID" value="KFQ61779.1"/>
    <property type="molecule type" value="Genomic_DNA"/>
</dbReference>
<feature type="non-terminal residue" evidence="1">
    <location>
        <position position="43"/>
    </location>
</feature>
<evidence type="ECO:0000313" key="1">
    <source>
        <dbReference type="EMBL" id="KFQ61779.1"/>
    </source>
</evidence>
<sequence length="43" mass="5163">RFRLDIGKNFFMERVVNHWNRLPGEVVESPSLEAFKKWVDMAL</sequence>
<gene>
    <name evidence="1" type="ORF">N334_11989</name>
</gene>
<evidence type="ECO:0000313" key="2">
    <source>
        <dbReference type="Proteomes" id="UP000054150"/>
    </source>
</evidence>
<organism evidence="1 2">
    <name type="scientific">Pelecanus crispus</name>
    <name type="common">Dalmatian pelican</name>
    <dbReference type="NCBI Taxonomy" id="36300"/>
    <lineage>
        <taxon>Eukaryota</taxon>
        <taxon>Metazoa</taxon>
        <taxon>Chordata</taxon>
        <taxon>Craniata</taxon>
        <taxon>Vertebrata</taxon>
        <taxon>Euteleostomi</taxon>
        <taxon>Archelosauria</taxon>
        <taxon>Archosauria</taxon>
        <taxon>Dinosauria</taxon>
        <taxon>Saurischia</taxon>
        <taxon>Theropoda</taxon>
        <taxon>Coelurosauria</taxon>
        <taxon>Aves</taxon>
        <taxon>Neognathae</taxon>
        <taxon>Neoaves</taxon>
        <taxon>Aequornithes</taxon>
        <taxon>Pelecaniformes</taxon>
        <taxon>Pelecanidae</taxon>
        <taxon>Pelecanus</taxon>
    </lineage>
</organism>
<proteinExistence type="predicted"/>
<accession>A0A091ST00</accession>
<name>A0A091ST00_PELCR</name>
<reference evidence="1 2" key="1">
    <citation type="submission" date="2014-04" db="EMBL/GenBank/DDBJ databases">
        <title>Genome evolution of avian class.</title>
        <authorList>
            <person name="Zhang G."/>
            <person name="Li C."/>
        </authorList>
    </citation>
    <scope>NUCLEOTIDE SEQUENCE [LARGE SCALE GENOMIC DNA]</scope>
    <source>
        <strain evidence="1">BGI_N334</strain>
    </source>
</reference>